<dbReference type="InterPro" id="IPR007159">
    <property type="entry name" value="SpoVT-AbrB_dom"/>
</dbReference>
<protein>
    <submittedName>
        <fullName evidence="3">AbrB/MazE/SpoVT family DNA-binding domain-containing protein</fullName>
    </submittedName>
</protein>
<dbReference type="EMBL" id="CP053941">
    <property type="protein sequence ID" value="QKG94125.1"/>
    <property type="molecule type" value="Genomic_DNA"/>
</dbReference>
<evidence type="ECO:0000313" key="3">
    <source>
        <dbReference type="EMBL" id="QKG94125.1"/>
    </source>
</evidence>
<evidence type="ECO:0000259" key="2">
    <source>
        <dbReference type="PROSITE" id="PS51740"/>
    </source>
</evidence>
<dbReference type="Proteomes" id="UP000505020">
    <property type="component" value="Chromosome"/>
</dbReference>
<dbReference type="InterPro" id="IPR037914">
    <property type="entry name" value="SpoVT-AbrB_sf"/>
</dbReference>
<organism evidence="3 4">
    <name type="scientific">Halorubrum salinarum</name>
    <dbReference type="NCBI Taxonomy" id="2739057"/>
    <lineage>
        <taxon>Archaea</taxon>
        <taxon>Methanobacteriati</taxon>
        <taxon>Methanobacteriota</taxon>
        <taxon>Stenosarchaea group</taxon>
        <taxon>Halobacteria</taxon>
        <taxon>Halobacteriales</taxon>
        <taxon>Haloferacaceae</taxon>
        <taxon>Halorubrum</taxon>
    </lineage>
</organism>
<dbReference type="AlphaFoldDB" id="A0A7D3YC73"/>
<evidence type="ECO:0000313" key="4">
    <source>
        <dbReference type="Proteomes" id="UP000505020"/>
    </source>
</evidence>
<proteinExistence type="predicted"/>
<gene>
    <name evidence="3" type="ORF">HPS36_04120</name>
</gene>
<dbReference type="PROSITE" id="PS51740">
    <property type="entry name" value="SPOVT_ABRB"/>
    <property type="match status" value="1"/>
</dbReference>
<dbReference type="Gene3D" id="2.10.260.10">
    <property type="match status" value="1"/>
</dbReference>
<dbReference type="SUPFAM" id="SSF89447">
    <property type="entry name" value="AbrB/MazE/MraZ-like"/>
    <property type="match status" value="1"/>
</dbReference>
<keyword evidence="4" id="KW-1185">Reference proteome</keyword>
<reference evidence="3 4" key="1">
    <citation type="submission" date="2020-05" db="EMBL/GenBank/DDBJ databases">
        <title>Halorubrum RHB-C sp.nov., an extremely halophilic archaeon isolated from solar salt farm.</title>
        <authorList>
            <person name="Ho H."/>
            <person name="Danganan R.E."/>
            <person name="Dedeles G.R."/>
            <person name="Kim S.-G."/>
        </authorList>
    </citation>
    <scope>NUCLEOTIDE SEQUENCE [LARGE SCALE GENOMIC DNA]</scope>
    <source>
        <strain evidence="3 4">RHB-C</strain>
    </source>
</reference>
<sequence length="87" mass="9498">MSGSTDEGDTEYGEAEINDRGRLTIPKALREDLNIEGGTTFTVVRQGNTIQLVRQLPGLHTVSTGRDRDEWGTEAFRDAGRATFGGE</sequence>
<feature type="region of interest" description="Disordered" evidence="1">
    <location>
        <begin position="1"/>
        <end position="20"/>
    </location>
</feature>
<feature type="compositionally biased region" description="Acidic residues" evidence="1">
    <location>
        <begin position="1"/>
        <end position="16"/>
    </location>
</feature>
<accession>A0A7D3YC73</accession>
<name>A0A7D3YC73_9EURY</name>
<evidence type="ECO:0000256" key="1">
    <source>
        <dbReference type="SAM" id="MobiDB-lite"/>
    </source>
</evidence>
<dbReference type="Pfam" id="PF04014">
    <property type="entry name" value="MazE_antitoxin"/>
    <property type="match status" value="1"/>
</dbReference>
<dbReference type="NCBIfam" id="TIGR01439">
    <property type="entry name" value="lp_hng_hel_AbrB"/>
    <property type="match status" value="1"/>
</dbReference>
<dbReference type="KEGG" id="hsai:HPS36_04120"/>
<dbReference type="SMART" id="SM00966">
    <property type="entry name" value="SpoVT_AbrB"/>
    <property type="match status" value="1"/>
</dbReference>
<keyword evidence="3" id="KW-0238">DNA-binding</keyword>
<dbReference type="GO" id="GO:0003677">
    <property type="term" value="F:DNA binding"/>
    <property type="evidence" value="ECO:0007669"/>
    <property type="project" value="UniProtKB-KW"/>
</dbReference>
<feature type="domain" description="SpoVT-AbrB" evidence="2">
    <location>
        <begin position="12"/>
        <end position="57"/>
    </location>
</feature>